<gene>
    <name evidence="3" type="ORF">SAMN05421659_11843</name>
</gene>
<protein>
    <recommendedName>
        <fullName evidence="5">Pesticidal crystal protein Cry22Aa Ig-like domain-containing protein</fullName>
    </recommendedName>
</protein>
<dbReference type="InterPro" id="IPR013783">
    <property type="entry name" value="Ig-like_fold"/>
</dbReference>
<evidence type="ECO:0000256" key="1">
    <source>
        <dbReference type="SAM" id="MobiDB-lite"/>
    </source>
</evidence>
<feature type="region of interest" description="Disordered" evidence="1">
    <location>
        <begin position="251"/>
        <end position="301"/>
    </location>
</feature>
<accession>A0A1I0RLZ1</accession>
<feature type="compositionally biased region" description="Pro residues" evidence="1">
    <location>
        <begin position="270"/>
        <end position="280"/>
    </location>
</feature>
<evidence type="ECO:0000313" key="4">
    <source>
        <dbReference type="Proteomes" id="UP000199701"/>
    </source>
</evidence>
<dbReference type="RefSeq" id="WP_092456894.1">
    <property type="nucleotide sequence ID" value="NZ_FOJI01000018.1"/>
</dbReference>
<keyword evidence="4" id="KW-1185">Reference proteome</keyword>
<dbReference type="Proteomes" id="UP000199701">
    <property type="component" value="Unassembled WGS sequence"/>
</dbReference>
<proteinExistence type="predicted"/>
<reference evidence="3 4" key="1">
    <citation type="submission" date="2016-10" db="EMBL/GenBank/DDBJ databases">
        <authorList>
            <person name="de Groot N.N."/>
        </authorList>
    </citation>
    <scope>NUCLEOTIDE SEQUENCE [LARGE SCALE GENOMIC DNA]</scope>
    <source>
        <strain evidence="3 4">DSM 9179</strain>
    </source>
</reference>
<evidence type="ECO:0008006" key="5">
    <source>
        <dbReference type="Google" id="ProtNLM"/>
    </source>
</evidence>
<evidence type="ECO:0000256" key="2">
    <source>
        <dbReference type="SAM" id="Phobius"/>
    </source>
</evidence>
<keyword evidence="2" id="KW-1133">Transmembrane helix</keyword>
<name>A0A1I0RLZ1_9FIRM</name>
<dbReference type="OrthoDB" id="1972074at2"/>
<dbReference type="EMBL" id="FOJI01000018">
    <property type="protein sequence ID" value="SEW41937.1"/>
    <property type="molecule type" value="Genomic_DNA"/>
</dbReference>
<organism evidence="3 4">
    <name type="scientific">[Clostridium] fimetarium</name>
    <dbReference type="NCBI Taxonomy" id="99656"/>
    <lineage>
        <taxon>Bacteria</taxon>
        <taxon>Bacillati</taxon>
        <taxon>Bacillota</taxon>
        <taxon>Clostridia</taxon>
        <taxon>Lachnospirales</taxon>
        <taxon>Lachnospiraceae</taxon>
    </lineage>
</organism>
<sequence>MKKNIVTIAIGIVIILLVTVAIYVIANEDKKAPVITFNIPTGREITYDSGQDKQTLIQYVKAVDGKDGDVSDSIIIEQIYISTDLSTAKVIYVARDKSNNIAKINHDFKYIASQEEIDSLTLAKEKATSDAAALAQSTNVLATVATTKAVENTTVSPEKPVLTLSQNELTIAVGGSFNGTSYVKDITDNKDDKETLFRRIIIVGEYNTKTAGDYTISIYCTDTDGNSSNIEKFILHVGAKQVETVTKASTVAPANDPPANDPPADDPPADDPPVVDPPVVNPTQPTTKASTQPTIKATTQP</sequence>
<evidence type="ECO:0000313" key="3">
    <source>
        <dbReference type="EMBL" id="SEW41937.1"/>
    </source>
</evidence>
<feature type="compositionally biased region" description="Polar residues" evidence="1">
    <location>
        <begin position="283"/>
        <end position="301"/>
    </location>
</feature>
<keyword evidence="2" id="KW-0812">Transmembrane</keyword>
<dbReference type="STRING" id="99656.SAMN05421659_11843"/>
<dbReference type="Gene3D" id="2.60.40.10">
    <property type="entry name" value="Immunoglobulins"/>
    <property type="match status" value="1"/>
</dbReference>
<feature type="transmembrane region" description="Helical" evidence="2">
    <location>
        <begin position="5"/>
        <end position="26"/>
    </location>
</feature>
<keyword evidence="2" id="KW-0472">Membrane</keyword>
<dbReference type="AlphaFoldDB" id="A0A1I0RLZ1"/>